<evidence type="ECO:0000256" key="1">
    <source>
        <dbReference type="SAM" id="MobiDB-lite"/>
    </source>
</evidence>
<sequence length="576" mass="66677">MKHIKKINLSNIEELDINYIELNSEYQVESDSNPIESDKDTDISDEEEDSIAIFSKKTHVQEVHYTTVSIEYPKTSEYGVVTVKVVKVQLRTVYSLVILVLKKKKETVWKSSTQEISKNKHVETKKSKTYTLYLESIESKCKFKQNGISCSGKPKLINIKNYQTSTSNYIIGCDKYKLNDKYHRYIKVDPATYDIPLLHDLLNDNIEERELLKYCTTISSRKKTHINSDGHIVRENIKKRTCKVQFTLLTPYNLNQCPCIVIICKEIHNHPFSPPERISDRIKNDFQDIIKNANMPLRRIIHKINLGNLLKVNFKDQAKLIHQLRSIQIDLTFKKVKKNINEFEINLYNTEHILSYACVYINVTTVEGYQQLFTDLFNVIKNLTGQVVKFRHIDKNGIGCIIKDLDPAQAKGLGLFLQSKDTHQDWKTHLQYIFKSCVIHFERNVRAKKFSSETLNLILNIPTAPSIGELKKIFYTLEQLEESKIKEAAHALANQEEKHLKLLTAIIRGRKVNQKTLKIMETKNKFGVPYSRRDNGEVKKISKAITHKGTRNGKNKPILVNSTNIKAESSQPKRKE</sequence>
<dbReference type="EMBL" id="LLXL01000650">
    <property type="protein sequence ID" value="PKK70156.1"/>
    <property type="molecule type" value="Genomic_DNA"/>
</dbReference>
<gene>
    <name evidence="2" type="ORF">RhiirC2_780081</name>
</gene>
<dbReference type="AlphaFoldDB" id="A0A2N1N8A0"/>
<organism evidence="2 3">
    <name type="scientific">Rhizophagus irregularis</name>
    <dbReference type="NCBI Taxonomy" id="588596"/>
    <lineage>
        <taxon>Eukaryota</taxon>
        <taxon>Fungi</taxon>
        <taxon>Fungi incertae sedis</taxon>
        <taxon>Mucoromycota</taxon>
        <taxon>Glomeromycotina</taxon>
        <taxon>Glomeromycetes</taxon>
        <taxon>Glomerales</taxon>
        <taxon>Glomeraceae</taxon>
        <taxon>Rhizophagus</taxon>
    </lineage>
</organism>
<proteinExistence type="predicted"/>
<comment type="caution">
    <text evidence="2">The sequence shown here is derived from an EMBL/GenBank/DDBJ whole genome shotgun (WGS) entry which is preliminary data.</text>
</comment>
<evidence type="ECO:0000313" key="3">
    <source>
        <dbReference type="Proteomes" id="UP000233469"/>
    </source>
</evidence>
<name>A0A2N1N8A0_9GLOM</name>
<dbReference type="VEuPathDB" id="FungiDB:FUN_024774"/>
<feature type="compositionally biased region" description="Polar residues" evidence="1">
    <location>
        <begin position="560"/>
        <end position="570"/>
    </location>
</feature>
<dbReference type="VEuPathDB" id="FungiDB:RhiirA1_452659"/>
<dbReference type="Proteomes" id="UP000233469">
    <property type="component" value="Unassembled WGS sequence"/>
</dbReference>
<feature type="region of interest" description="Disordered" evidence="1">
    <location>
        <begin position="548"/>
        <end position="576"/>
    </location>
</feature>
<reference evidence="2 3" key="1">
    <citation type="submission" date="2016-04" db="EMBL/GenBank/DDBJ databases">
        <title>Genome analyses suggest a sexual origin of heterokaryosis in a supposedly ancient asexual fungus.</title>
        <authorList>
            <person name="Ropars J."/>
            <person name="Sedzielewska K."/>
            <person name="Noel J."/>
            <person name="Charron P."/>
            <person name="Farinelli L."/>
            <person name="Marton T."/>
            <person name="Kruger M."/>
            <person name="Pelin A."/>
            <person name="Brachmann A."/>
            <person name="Corradi N."/>
        </authorList>
    </citation>
    <scope>NUCLEOTIDE SEQUENCE [LARGE SCALE GENOMIC DNA]</scope>
    <source>
        <strain evidence="2 3">C2</strain>
    </source>
</reference>
<protein>
    <submittedName>
        <fullName evidence="2">Uncharacterized protein</fullName>
    </submittedName>
</protein>
<evidence type="ECO:0000313" key="2">
    <source>
        <dbReference type="EMBL" id="PKK70156.1"/>
    </source>
</evidence>
<dbReference type="VEuPathDB" id="FungiDB:RhiirA1_477198"/>
<reference evidence="2 3" key="2">
    <citation type="submission" date="2017-10" db="EMBL/GenBank/DDBJ databases">
        <title>Extensive intraspecific genome diversity in a model arbuscular mycorrhizal fungus.</title>
        <authorList>
            <person name="Chen E.C.H."/>
            <person name="Morin E."/>
            <person name="Baudet D."/>
            <person name="Noel J."/>
            <person name="Ndikumana S."/>
            <person name="Charron P."/>
            <person name="St-Onge C."/>
            <person name="Giorgi J."/>
            <person name="Grigoriev I.V."/>
            <person name="Roux C."/>
            <person name="Martin F.M."/>
            <person name="Corradi N."/>
        </authorList>
    </citation>
    <scope>NUCLEOTIDE SEQUENCE [LARGE SCALE GENOMIC DNA]</scope>
    <source>
        <strain evidence="2 3">C2</strain>
    </source>
</reference>
<dbReference type="VEuPathDB" id="FungiDB:RhiirFUN_024414"/>
<dbReference type="VEuPathDB" id="FungiDB:FUN_006872"/>
<accession>A0A2N1N8A0</accession>